<comment type="caution">
    <text evidence="2">The sequence shown here is derived from an EMBL/GenBank/DDBJ whole genome shotgun (WGS) entry which is preliminary data.</text>
</comment>
<sequence>MARKKERKEQGFCAYMPYLSYCGCSNKPVKGRDKCEEHLSRYGKAGNTEAEMKRLSAKLLGDEGQKGVQRLIHSQPDLVAHMDKLDDLLQKRPEQVLFCDTEWFGTSEEFEEDPTARYVSQISIRNGRLDEVVPEATINYQPRTKSELWDLTGCAEASAYMSRANFRKFYGAADDELATGRIGACSLDFREIAALIEDYYTKQRLVREDCMFIEWSWAGCIDWKNVRKGLRAVGKQDVLPHMPLNAVHRLNIMTCWRKLRSCLETSCTEKEQSIPRMGLNLGNMYSIFYPEDLETLEQEHTANADVKMLFAITKTLFNIYRNRLEPDRIERYFERLDIESFDSGSDPNKKERDSVKAGGIATVNQSKPSCIDDYLRSTKADLESTKGEATILGPRIKTKTKALDNGPKRGPMDQFLTKAGHANNSEIDPAADAALSNGKRAAVLDEDSQRPDKRRKLS</sequence>
<proteinExistence type="predicted"/>
<evidence type="ECO:0000313" key="2">
    <source>
        <dbReference type="EMBL" id="KAF2996468.1"/>
    </source>
</evidence>
<dbReference type="EMBL" id="SWKU01000027">
    <property type="protein sequence ID" value="KAF2996468.1"/>
    <property type="molecule type" value="Genomic_DNA"/>
</dbReference>
<dbReference type="AlphaFoldDB" id="A0A9P4T707"/>
<organism evidence="2 3">
    <name type="scientific">Curvularia kusanoi</name>
    <name type="common">Cochliobolus kusanoi</name>
    <dbReference type="NCBI Taxonomy" id="90978"/>
    <lineage>
        <taxon>Eukaryota</taxon>
        <taxon>Fungi</taxon>
        <taxon>Dikarya</taxon>
        <taxon>Ascomycota</taxon>
        <taxon>Pezizomycotina</taxon>
        <taxon>Dothideomycetes</taxon>
        <taxon>Pleosporomycetidae</taxon>
        <taxon>Pleosporales</taxon>
        <taxon>Pleosporineae</taxon>
        <taxon>Pleosporaceae</taxon>
        <taxon>Curvularia</taxon>
    </lineage>
</organism>
<protein>
    <submittedName>
        <fullName evidence="2">Uncharacterized protein</fullName>
    </submittedName>
</protein>
<feature type="region of interest" description="Disordered" evidence="1">
    <location>
        <begin position="397"/>
        <end position="458"/>
    </location>
</feature>
<name>A0A9P4T707_CURKU</name>
<dbReference type="Proteomes" id="UP000801428">
    <property type="component" value="Unassembled WGS sequence"/>
</dbReference>
<accession>A0A9P4T707</accession>
<gene>
    <name evidence="2" type="ORF">E8E13_004571</name>
</gene>
<keyword evidence="3" id="KW-1185">Reference proteome</keyword>
<reference evidence="2" key="1">
    <citation type="submission" date="2019-04" db="EMBL/GenBank/DDBJ databases">
        <title>Sequencing of skin fungus with MAO and IRED activity.</title>
        <authorList>
            <person name="Marsaioli A.J."/>
            <person name="Bonatto J.M.C."/>
            <person name="Reis Junior O."/>
        </authorList>
    </citation>
    <scope>NUCLEOTIDE SEQUENCE</scope>
    <source>
        <strain evidence="2">30M1</strain>
    </source>
</reference>
<evidence type="ECO:0000256" key="1">
    <source>
        <dbReference type="SAM" id="MobiDB-lite"/>
    </source>
</evidence>
<evidence type="ECO:0000313" key="3">
    <source>
        <dbReference type="Proteomes" id="UP000801428"/>
    </source>
</evidence>